<dbReference type="EMBL" id="CM045871">
    <property type="protein sequence ID" value="KAI7952119.1"/>
    <property type="molecule type" value="Genomic_DNA"/>
</dbReference>
<reference evidence="2" key="1">
    <citation type="journal article" date="2018" name="BMC Genomics">
        <title>Genomic insights into host adaptation between the wheat stripe rust pathogen (Puccinia striiformis f. sp. tritici) and the barley stripe rust pathogen (Puccinia striiformis f. sp. hordei).</title>
        <authorList>
            <person name="Xia C."/>
            <person name="Wang M."/>
            <person name="Yin C."/>
            <person name="Cornejo O.E."/>
            <person name="Hulbert S.H."/>
            <person name="Chen X."/>
        </authorList>
    </citation>
    <scope>NUCLEOTIDE SEQUENCE [LARGE SCALE GENOMIC DNA]</scope>
    <source>
        <strain evidence="2">93-210</strain>
    </source>
</reference>
<gene>
    <name evidence="1" type="ORF">MJO28_007803</name>
</gene>
<keyword evidence="2" id="KW-1185">Reference proteome</keyword>
<name>A0ACC0EFH0_9BASI</name>
<organism evidence="1 2">
    <name type="scientific">Puccinia striiformis f. sp. tritici</name>
    <dbReference type="NCBI Taxonomy" id="168172"/>
    <lineage>
        <taxon>Eukaryota</taxon>
        <taxon>Fungi</taxon>
        <taxon>Dikarya</taxon>
        <taxon>Basidiomycota</taxon>
        <taxon>Pucciniomycotina</taxon>
        <taxon>Pucciniomycetes</taxon>
        <taxon>Pucciniales</taxon>
        <taxon>Pucciniaceae</taxon>
        <taxon>Puccinia</taxon>
    </lineage>
</organism>
<sequence>MFSRLIFLMLIQKYNGMEHSEKTSQLMMGRLTSLDSTGLDHMRSNVNSNEPLPGLEMSTISSETLMGNEKRENHGSLTIMINDELEKNNEIIRKIPNVERLSTGPGNSHSNHVIEIENVNAPEGFKLPNDEGLIIEKPQEDLIKDHEPRQNKDIESQDLQQQVDECPICLQVIENSNLLYRVKKCQHGIHEGCLKTWLSKNLDKPTCPSCRSSAQEDVKILGLSNRPFPSSSVHHDNGMIIQDPGPGSLEIQLLFLLSCGHFKYAPLLWCLSLLAGVIWIWFMFQSR</sequence>
<evidence type="ECO:0000313" key="2">
    <source>
        <dbReference type="Proteomes" id="UP001060170"/>
    </source>
</evidence>
<proteinExistence type="predicted"/>
<comment type="caution">
    <text evidence="1">The sequence shown here is derived from an EMBL/GenBank/DDBJ whole genome shotgun (WGS) entry which is preliminary data.</text>
</comment>
<protein>
    <submittedName>
        <fullName evidence="1">Uncharacterized protein</fullName>
    </submittedName>
</protein>
<reference evidence="2" key="2">
    <citation type="journal article" date="2018" name="Mol. Plant Microbe Interact.">
        <title>Genome sequence resources for the wheat stripe rust pathogen (Puccinia striiformis f. sp. tritici) and the barley stripe rust pathogen (Puccinia striiformis f. sp. hordei).</title>
        <authorList>
            <person name="Xia C."/>
            <person name="Wang M."/>
            <person name="Yin C."/>
            <person name="Cornejo O.E."/>
            <person name="Hulbert S.H."/>
            <person name="Chen X."/>
        </authorList>
    </citation>
    <scope>NUCLEOTIDE SEQUENCE [LARGE SCALE GENOMIC DNA]</scope>
    <source>
        <strain evidence="2">93-210</strain>
    </source>
</reference>
<dbReference type="Proteomes" id="UP001060170">
    <property type="component" value="Chromosome 7"/>
</dbReference>
<reference evidence="1 2" key="3">
    <citation type="journal article" date="2022" name="Microbiol. Spectr.">
        <title>Folding features and dynamics of 3D genome architecture in plant fungal pathogens.</title>
        <authorList>
            <person name="Xia C."/>
        </authorList>
    </citation>
    <scope>NUCLEOTIDE SEQUENCE [LARGE SCALE GENOMIC DNA]</scope>
    <source>
        <strain evidence="1 2">93-210</strain>
    </source>
</reference>
<accession>A0ACC0EFH0</accession>
<evidence type="ECO:0000313" key="1">
    <source>
        <dbReference type="EMBL" id="KAI7952119.1"/>
    </source>
</evidence>